<dbReference type="InterPro" id="IPR025986">
    <property type="entry name" value="RPAP3-like_C"/>
</dbReference>
<dbReference type="Proteomes" id="UP000695022">
    <property type="component" value="Unplaced"/>
</dbReference>
<organism evidence="8 9">
    <name type="scientific">Priapulus caudatus</name>
    <name type="common">Priapulid worm</name>
    <dbReference type="NCBI Taxonomy" id="37621"/>
    <lineage>
        <taxon>Eukaryota</taxon>
        <taxon>Metazoa</taxon>
        <taxon>Ecdysozoa</taxon>
        <taxon>Scalidophora</taxon>
        <taxon>Priapulida</taxon>
        <taxon>Priapulimorpha</taxon>
        <taxon>Priapulimorphida</taxon>
        <taxon>Priapulidae</taxon>
        <taxon>Priapulus</taxon>
    </lineage>
</organism>
<feature type="compositionally biased region" description="Basic and acidic residues" evidence="6">
    <location>
        <begin position="33"/>
        <end position="42"/>
    </location>
</feature>
<name>A0ABM1EDZ1_PRICU</name>
<feature type="compositionally biased region" description="Basic and acidic residues" evidence="6">
    <location>
        <begin position="251"/>
        <end position="269"/>
    </location>
</feature>
<evidence type="ECO:0000256" key="1">
    <source>
        <dbReference type="ARBA" id="ARBA00022737"/>
    </source>
</evidence>
<feature type="region of interest" description="Disordered" evidence="6">
    <location>
        <begin position="251"/>
        <end position="270"/>
    </location>
</feature>
<keyword evidence="2 5" id="KW-0802">TPR repeat</keyword>
<evidence type="ECO:0000256" key="3">
    <source>
        <dbReference type="ARBA" id="ARBA00038275"/>
    </source>
</evidence>
<feature type="region of interest" description="Disordered" evidence="6">
    <location>
        <begin position="102"/>
        <end position="125"/>
    </location>
</feature>
<keyword evidence="8" id="KW-1185">Reference proteome</keyword>
<dbReference type="SUPFAM" id="SSF48452">
    <property type="entry name" value="TPR-like"/>
    <property type="match status" value="1"/>
</dbReference>
<dbReference type="InterPro" id="IPR051966">
    <property type="entry name" value="RPAP3"/>
</dbReference>
<feature type="region of interest" description="Disordered" evidence="6">
    <location>
        <begin position="33"/>
        <end position="89"/>
    </location>
</feature>
<evidence type="ECO:0000256" key="2">
    <source>
        <dbReference type="ARBA" id="ARBA00022803"/>
    </source>
</evidence>
<accession>A0ABM1EDZ1</accession>
<sequence length="524" mass="58954">MSKFNMLECQQQVKENSLELNDYLRELEKWETDVKKKDDKLRTSQPLANVQPKLPPVRNEAKRQKRKKPQSSENKKEKPQPIKSYNYSAWDKFDVEKACQDIDQGADQQSSEEDDDSADNERQEMEWRVQQAVAEKDLGNDLFKKAKYEEAIEHYTKGIGYDQFSAILPANRAMALLKLGRYAAAEADASTSIGLDPTYVKAYARRGTARLARKCLAEARLDFEQVLTLEPDNRQAKADILKIENFLEKSKPTPDLEESQPEKADEGRLSKKLPAKLDVVPGLVMPIDKSVHLRSKKPLTRISIDEYDEDEHISLVETEKPPETSQTKQATAGDRLAVSSGSDNRVTGMSSPSGSVDGVHRQSSKVDVVIGDESRQDRARTTVTGSINKDEGTADVAEDDGPPLPANSVQLQLDWRRLKGNSSKLYKYFKRIQPADYPRLFSQFLEADVLSQIIAVLRDFYVCEKEDVFSVLAGLVHVARFSTIAMFMGSTETKALNALFERVKQSGLHSKEDVAAVSLKYNLS</sequence>
<evidence type="ECO:0000256" key="4">
    <source>
        <dbReference type="ARBA" id="ARBA00040133"/>
    </source>
</evidence>
<dbReference type="Pfam" id="PF13877">
    <property type="entry name" value="RPAP3_C"/>
    <property type="match status" value="1"/>
</dbReference>
<dbReference type="PANTHER" id="PTHR46423:SF1">
    <property type="entry name" value="RNA POLYMERASE II-ASSOCIATED PROTEIN 3"/>
    <property type="match status" value="1"/>
</dbReference>
<keyword evidence="1" id="KW-0677">Repeat</keyword>
<evidence type="ECO:0000256" key="5">
    <source>
        <dbReference type="PROSITE-ProRule" id="PRU00339"/>
    </source>
</evidence>
<feature type="repeat" description="TPR" evidence="5">
    <location>
        <begin position="200"/>
        <end position="233"/>
    </location>
</feature>
<dbReference type="SMART" id="SM00028">
    <property type="entry name" value="TPR"/>
    <property type="match status" value="3"/>
</dbReference>
<dbReference type="PROSITE" id="PS50005">
    <property type="entry name" value="TPR"/>
    <property type="match status" value="1"/>
</dbReference>
<evidence type="ECO:0000313" key="8">
    <source>
        <dbReference type="Proteomes" id="UP000695022"/>
    </source>
</evidence>
<protein>
    <recommendedName>
        <fullName evidence="4">RNA polymerase II-associated protein 3</fullName>
    </recommendedName>
</protein>
<feature type="compositionally biased region" description="Polar residues" evidence="6">
    <location>
        <begin position="339"/>
        <end position="354"/>
    </location>
</feature>
<evidence type="ECO:0000313" key="9">
    <source>
        <dbReference type="RefSeq" id="XP_014670412.1"/>
    </source>
</evidence>
<comment type="similarity">
    <text evidence="3">Belongs to the RPAP3 family.</text>
</comment>
<dbReference type="GeneID" id="106811341"/>
<dbReference type="InterPro" id="IPR011990">
    <property type="entry name" value="TPR-like_helical_dom_sf"/>
</dbReference>
<dbReference type="Pfam" id="PF13181">
    <property type="entry name" value="TPR_8"/>
    <property type="match status" value="1"/>
</dbReference>
<dbReference type="PANTHER" id="PTHR46423">
    <property type="entry name" value="RNA POLYMERASE II-ASSOCIATED PROTEIN 3"/>
    <property type="match status" value="1"/>
</dbReference>
<proteinExistence type="inferred from homology"/>
<evidence type="ECO:0000256" key="6">
    <source>
        <dbReference type="SAM" id="MobiDB-lite"/>
    </source>
</evidence>
<dbReference type="Gene3D" id="1.25.40.10">
    <property type="entry name" value="Tetratricopeptide repeat domain"/>
    <property type="match status" value="1"/>
</dbReference>
<dbReference type="InterPro" id="IPR019734">
    <property type="entry name" value="TPR_rpt"/>
</dbReference>
<evidence type="ECO:0000259" key="7">
    <source>
        <dbReference type="Pfam" id="PF13877"/>
    </source>
</evidence>
<gene>
    <name evidence="9" type="primary">LOC106811341</name>
</gene>
<feature type="region of interest" description="Disordered" evidence="6">
    <location>
        <begin position="314"/>
        <end position="405"/>
    </location>
</feature>
<reference evidence="9" key="1">
    <citation type="submission" date="2025-08" db="UniProtKB">
        <authorList>
            <consortium name="RefSeq"/>
        </authorList>
    </citation>
    <scope>IDENTIFICATION</scope>
</reference>
<feature type="domain" description="RNA-polymerase II-associated protein 3-like C-terminal" evidence="7">
    <location>
        <begin position="405"/>
        <end position="492"/>
    </location>
</feature>
<dbReference type="RefSeq" id="XP_014670412.1">
    <property type="nucleotide sequence ID" value="XM_014814926.1"/>
</dbReference>